<dbReference type="PANTHER" id="PTHR45647:SF22">
    <property type="entry name" value="U-BOX DOMAIN-CONTAINING PROTEIN 32"/>
    <property type="match status" value="1"/>
</dbReference>
<dbReference type="InterPro" id="IPR011009">
    <property type="entry name" value="Kinase-like_dom_sf"/>
</dbReference>
<dbReference type="PROSITE" id="PS50011">
    <property type="entry name" value="PROTEIN_KINASE_DOM"/>
    <property type="match status" value="1"/>
</dbReference>
<dbReference type="InterPro" id="IPR000719">
    <property type="entry name" value="Prot_kinase_dom"/>
</dbReference>
<comment type="pathway">
    <text evidence="3">Protein modification; protein ubiquitination.</text>
</comment>
<dbReference type="Pfam" id="PF07714">
    <property type="entry name" value="PK_Tyr_Ser-Thr"/>
    <property type="match status" value="1"/>
</dbReference>
<keyword evidence="8" id="KW-0175">Coiled coil</keyword>
<evidence type="ECO:0000256" key="4">
    <source>
        <dbReference type="ARBA" id="ARBA00012483"/>
    </source>
</evidence>
<comment type="function">
    <text evidence="2">Functions as an E3 ubiquitin ligase.</text>
</comment>
<dbReference type="InterPro" id="IPR017441">
    <property type="entry name" value="Protein_kinase_ATP_BS"/>
</dbReference>
<feature type="transmembrane region" description="Helical" evidence="9">
    <location>
        <begin position="96"/>
        <end position="118"/>
    </location>
</feature>
<dbReference type="SUPFAM" id="SSF57850">
    <property type="entry name" value="RING/U-box"/>
    <property type="match status" value="1"/>
</dbReference>
<keyword evidence="6" id="KW-0833">Ubl conjugation pathway</keyword>
<evidence type="ECO:0000256" key="9">
    <source>
        <dbReference type="SAM" id="Phobius"/>
    </source>
</evidence>
<gene>
    <name evidence="12" type="ORF">RHGRI_008528</name>
</gene>
<dbReference type="InterPro" id="IPR001245">
    <property type="entry name" value="Ser-Thr/Tyr_kinase_cat_dom"/>
</dbReference>
<name>A0AAV6L150_9ERIC</name>
<comment type="caution">
    <text evidence="12">The sequence shown here is derived from an EMBL/GenBank/DDBJ whole genome shotgun (WGS) entry which is preliminary data.</text>
</comment>
<evidence type="ECO:0000259" key="11">
    <source>
        <dbReference type="PROSITE" id="PS51698"/>
    </source>
</evidence>
<dbReference type="Gene3D" id="3.30.40.10">
    <property type="entry name" value="Zinc/RING finger domain, C3HC4 (zinc finger)"/>
    <property type="match status" value="1"/>
</dbReference>
<dbReference type="InterPro" id="IPR013083">
    <property type="entry name" value="Znf_RING/FYVE/PHD"/>
</dbReference>
<keyword evidence="7" id="KW-0067">ATP-binding</keyword>
<evidence type="ECO:0000259" key="10">
    <source>
        <dbReference type="PROSITE" id="PS50011"/>
    </source>
</evidence>
<dbReference type="EC" id="2.3.2.27" evidence="4"/>
<dbReference type="InterPro" id="IPR003613">
    <property type="entry name" value="Ubox_domain"/>
</dbReference>
<dbReference type="GO" id="GO:0004672">
    <property type="term" value="F:protein kinase activity"/>
    <property type="evidence" value="ECO:0007669"/>
    <property type="project" value="InterPro"/>
</dbReference>
<dbReference type="PROSITE" id="PS51698">
    <property type="entry name" value="U_BOX"/>
    <property type="match status" value="1"/>
</dbReference>
<dbReference type="InterPro" id="IPR051348">
    <property type="entry name" value="U-box_ubiquitin_ligases"/>
</dbReference>
<keyword evidence="9" id="KW-1133">Transmembrane helix</keyword>
<dbReference type="PANTHER" id="PTHR45647">
    <property type="entry name" value="OS02G0152300 PROTEIN"/>
    <property type="match status" value="1"/>
</dbReference>
<keyword evidence="9" id="KW-0812">Transmembrane</keyword>
<protein>
    <recommendedName>
        <fullName evidence="4">RING-type E3 ubiquitin transferase</fullName>
        <ecNumber evidence="4">2.3.2.27</ecNumber>
    </recommendedName>
</protein>
<feature type="coiled-coil region" evidence="8">
    <location>
        <begin position="351"/>
        <end position="420"/>
    </location>
</feature>
<keyword evidence="9" id="KW-0472">Membrane</keyword>
<dbReference type="Gene3D" id="3.30.200.20">
    <property type="entry name" value="Phosphorylase Kinase, domain 1"/>
    <property type="match status" value="1"/>
</dbReference>
<dbReference type="SMART" id="SM00504">
    <property type="entry name" value="Ubox"/>
    <property type="match status" value="1"/>
</dbReference>
<evidence type="ECO:0000256" key="3">
    <source>
        <dbReference type="ARBA" id="ARBA00004906"/>
    </source>
</evidence>
<dbReference type="CDD" id="cd16655">
    <property type="entry name" value="RING-Ubox_WDSUB1-like"/>
    <property type="match status" value="1"/>
</dbReference>
<evidence type="ECO:0000256" key="1">
    <source>
        <dbReference type="ARBA" id="ARBA00000900"/>
    </source>
</evidence>
<evidence type="ECO:0000256" key="2">
    <source>
        <dbReference type="ARBA" id="ARBA00003861"/>
    </source>
</evidence>
<dbReference type="SUPFAM" id="SSF56112">
    <property type="entry name" value="Protein kinase-like (PK-like)"/>
    <property type="match status" value="1"/>
</dbReference>
<dbReference type="PROSITE" id="PS00107">
    <property type="entry name" value="PROTEIN_KINASE_ATP"/>
    <property type="match status" value="1"/>
</dbReference>
<organism evidence="12 13">
    <name type="scientific">Rhododendron griersonianum</name>
    <dbReference type="NCBI Taxonomy" id="479676"/>
    <lineage>
        <taxon>Eukaryota</taxon>
        <taxon>Viridiplantae</taxon>
        <taxon>Streptophyta</taxon>
        <taxon>Embryophyta</taxon>
        <taxon>Tracheophyta</taxon>
        <taxon>Spermatophyta</taxon>
        <taxon>Magnoliopsida</taxon>
        <taxon>eudicotyledons</taxon>
        <taxon>Gunneridae</taxon>
        <taxon>Pentapetalae</taxon>
        <taxon>asterids</taxon>
        <taxon>Ericales</taxon>
        <taxon>Ericaceae</taxon>
        <taxon>Ericoideae</taxon>
        <taxon>Rhodoreae</taxon>
        <taxon>Rhododendron</taxon>
    </lineage>
</organism>
<feature type="domain" description="U-box" evidence="11">
    <location>
        <begin position="769"/>
        <end position="840"/>
    </location>
</feature>
<reference evidence="12" key="1">
    <citation type="submission" date="2020-08" db="EMBL/GenBank/DDBJ databases">
        <title>Plant Genome Project.</title>
        <authorList>
            <person name="Zhang R.-G."/>
        </authorList>
    </citation>
    <scope>NUCLEOTIDE SEQUENCE</scope>
    <source>
        <strain evidence="12">WSP0</strain>
        <tissue evidence="12">Leaf</tissue>
    </source>
</reference>
<dbReference type="GO" id="GO:0016567">
    <property type="term" value="P:protein ubiquitination"/>
    <property type="evidence" value="ECO:0007669"/>
    <property type="project" value="InterPro"/>
</dbReference>
<dbReference type="GO" id="GO:0005524">
    <property type="term" value="F:ATP binding"/>
    <property type="evidence" value="ECO:0007669"/>
    <property type="project" value="UniProtKB-UniRule"/>
</dbReference>
<dbReference type="AlphaFoldDB" id="A0AAV6L150"/>
<keyword evidence="13" id="KW-1185">Reference proteome</keyword>
<proteinExistence type="predicted"/>
<evidence type="ECO:0000256" key="6">
    <source>
        <dbReference type="ARBA" id="ARBA00022786"/>
    </source>
</evidence>
<keyword evidence="7" id="KW-0547">Nucleotide-binding</keyword>
<dbReference type="Pfam" id="PF04564">
    <property type="entry name" value="U-box"/>
    <property type="match status" value="1"/>
</dbReference>
<evidence type="ECO:0000313" key="13">
    <source>
        <dbReference type="Proteomes" id="UP000823749"/>
    </source>
</evidence>
<evidence type="ECO:0000256" key="8">
    <source>
        <dbReference type="SAM" id="Coils"/>
    </source>
</evidence>
<dbReference type="GO" id="GO:0061630">
    <property type="term" value="F:ubiquitin protein ligase activity"/>
    <property type="evidence" value="ECO:0007669"/>
    <property type="project" value="UniProtKB-EC"/>
</dbReference>
<comment type="catalytic activity">
    <reaction evidence="1">
        <text>S-ubiquitinyl-[E2 ubiquitin-conjugating enzyme]-L-cysteine + [acceptor protein]-L-lysine = [E2 ubiquitin-conjugating enzyme]-L-cysteine + N(6)-ubiquitinyl-[acceptor protein]-L-lysine.</text>
        <dbReference type="EC" id="2.3.2.27"/>
    </reaction>
</comment>
<keyword evidence="5" id="KW-0808">Transferase</keyword>
<accession>A0AAV6L150</accession>
<feature type="domain" description="Protein kinase" evidence="10">
    <location>
        <begin position="497"/>
        <end position="754"/>
    </location>
</feature>
<feature type="binding site" evidence="7">
    <location>
        <position position="524"/>
    </location>
    <ligand>
        <name>ATP</name>
        <dbReference type="ChEBI" id="CHEBI:30616"/>
    </ligand>
</feature>
<evidence type="ECO:0000256" key="7">
    <source>
        <dbReference type="PROSITE-ProRule" id="PRU10141"/>
    </source>
</evidence>
<evidence type="ECO:0000313" key="12">
    <source>
        <dbReference type="EMBL" id="KAG5558606.1"/>
    </source>
</evidence>
<sequence>MMGGGCEGEIRTEGLCDVESTVFVAVGKKVKDSKSALLWALQRFSGKKICLLHVHEPAHSITLINGKFSINRLKQQAVKAFQELEWQKMDKLLNEYLLILAQVGALFFIFFSSNMVIIRNSTEESRTRIIKLIISCKLETLNCWRVMFRSFGQLCKETQAQWKIQTGFSVYFLCNFSNLQLSELKSKKATFVCEQAPVSCNIWFVCNGSLIYTRASDGNLISHVQSIMTLPSSTSSSDTKLLWSRAKSNEEVDEQEGLSKVFTSQVLVQSTDKVVGILEPNPLVMDEMRGHGSPLPSSNKVQGHLDHPSAVVLLEGKSKGLTTSEIHGRQEHAITDAEHSKKKAFEESVRRWKAEEDAMEALRKAEDLESLCMKERKERKEMEEVLARQKQDLESMKNLHDQYTKELQMVRDQKQVLESQLMESHSVEDELDEKFVQAVKLLMTFKEKRDKLLIEHDKVRGEINGLRRLVKKDAADLSKLQFSAFSFWEINEATRDFDPSWKIGDGRYGSVYKGILRHLKVAIKMLPSHGSQGHVEFEHEAWNLGRVRHPNLVTLIGTCPESRSLIYEYLEKGSLEDHLVRNGKTPPLTWQTRTKIASEICSVLIFLHSSRPSIVHGNVKPKSILLDANFVSKLSDLWVYRFAPQNVNPTDPESSVYMDPDFLETGELTAESDVYSFGIVLLQLLTGRPALGMVKDVKCALERENFNALLDLGAGEWPLEEAKTLAHLALRCCVDKRDDRPDLVSQVWSVIELMKESCTSKLDSKGPGRIPSHFVCPIFQEVMKDPQIAADGFTYEADAINGWLNSSHVTSPMTNLKLDHCDLIPNYALSYAIQEWQQQS</sequence>
<dbReference type="Gene3D" id="1.10.510.10">
    <property type="entry name" value="Transferase(Phosphotransferase) domain 1"/>
    <property type="match status" value="1"/>
</dbReference>
<dbReference type="EMBL" id="JACTNZ010000003">
    <property type="protein sequence ID" value="KAG5558606.1"/>
    <property type="molecule type" value="Genomic_DNA"/>
</dbReference>
<evidence type="ECO:0000256" key="5">
    <source>
        <dbReference type="ARBA" id="ARBA00022679"/>
    </source>
</evidence>
<dbReference type="Proteomes" id="UP000823749">
    <property type="component" value="Chromosome 3"/>
</dbReference>